<feature type="domain" description="Amidohydrolase-related" evidence="2">
    <location>
        <begin position="122"/>
        <end position="377"/>
    </location>
</feature>
<proteinExistence type="predicted"/>
<gene>
    <name evidence="3" type="ORF">KCMC57_30410</name>
</gene>
<keyword evidence="1" id="KW-0456">Lyase</keyword>
<dbReference type="GO" id="GO:0019748">
    <property type="term" value="P:secondary metabolic process"/>
    <property type="evidence" value="ECO:0007669"/>
    <property type="project" value="TreeGrafter"/>
</dbReference>
<evidence type="ECO:0000259" key="2">
    <source>
        <dbReference type="Pfam" id="PF04909"/>
    </source>
</evidence>
<reference evidence="3" key="1">
    <citation type="submission" date="2024-07" db="EMBL/GenBank/DDBJ databases">
        <title>Complete genome sequences of cellulolytic bacteria, Kitasatospora sp. CMC57 and Streptomyces sp. CMC78, isolated from Japanese agricultural soil.</title>
        <authorList>
            <person name="Hashimoto T."/>
            <person name="Ito M."/>
            <person name="Iwamoto M."/>
            <person name="Fukahori D."/>
            <person name="Shoda T."/>
            <person name="Sakoda M."/>
            <person name="Morohoshi T."/>
            <person name="Mitsuboshi M."/>
            <person name="Nishizawa T."/>
        </authorList>
    </citation>
    <scope>NUCLEOTIDE SEQUENCE</scope>
    <source>
        <strain evidence="3">CMC57</strain>
    </source>
</reference>
<evidence type="ECO:0000256" key="1">
    <source>
        <dbReference type="ARBA" id="ARBA00023239"/>
    </source>
</evidence>
<dbReference type="InterPro" id="IPR032465">
    <property type="entry name" value="ACMSD"/>
</dbReference>
<dbReference type="Pfam" id="PF04909">
    <property type="entry name" value="Amidohydro_2"/>
    <property type="match status" value="1"/>
</dbReference>
<dbReference type="GO" id="GO:0016831">
    <property type="term" value="F:carboxy-lyase activity"/>
    <property type="evidence" value="ECO:0007669"/>
    <property type="project" value="InterPro"/>
</dbReference>
<dbReference type="RefSeq" id="WP_407989068.1">
    <property type="nucleotide sequence ID" value="NZ_AP035881.2"/>
</dbReference>
<name>A0AB33JYZ5_9ACTN</name>
<dbReference type="PANTHER" id="PTHR21240:SF28">
    <property type="entry name" value="ISO-OROTATE DECARBOXYLASE (EUROFUNG)"/>
    <property type="match status" value="1"/>
</dbReference>
<evidence type="ECO:0000313" key="3">
    <source>
        <dbReference type="EMBL" id="BFP46673.1"/>
    </source>
</evidence>
<dbReference type="GO" id="GO:0005737">
    <property type="term" value="C:cytoplasm"/>
    <property type="evidence" value="ECO:0007669"/>
    <property type="project" value="TreeGrafter"/>
</dbReference>
<protein>
    <recommendedName>
        <fullName evidence="2">Amidohydrolase-related domain-containing protein</fullName>
    </recommendedName>
</protein>
<dbReference type="InterPro" id="IPR006680">
    <property type="entry name" value="Amidohydro-rel"/>
</dbReference>
<sequence length="392" mass="43328">MWNGQTVVDTDGHVMEPLWDWEQYLDPAYRAERLRVVRDVSDGDKLLVEGRPSELIRRLGGVPASDDGEIRDWNTLPDQGRYASYRESCTHASWDGPARLAWLDVTGIDATLLFPSLGLIWPRETDPTGPWALAHFDAYNRWIADMASADPARLLPVAQVPLTDDAPQRLRRLAETGFAHAMIPGGFGVDLSAGEAVFAAAQEYDVTLHLHKIAIPHFLPVSTSSTSLRAPHMSTLYNHVNETLPGQLHLAALMGAGVLDRHPRLRFAFHECNAGWLPAWLDRAEESWQTLRDNNVPNLPALPPRDYLTERDTLFFSVGLGEDLTRVPDWLAPCLMLATDYPHPGTPKDPAAAWAEVLPTLPSALADGLLGTNAARMSAPATRKESRSVLTH</sequence>
<organism evidence="3">
    <name type="scientific">Kitasatospora sp. CMC57</name>
    <dbReference type="NCBI Taxonomy" id="3231513"/>
    <lineage>
        <taxon>Bacteria</taxon>
        <taxon>Bacillati</taxon>
        <taxon>Actinomycetota</taxon>
        <taxon>Actinomycetes</taxon>
        <taxon>Kitasatosporales</taxon>
        <taxon>Streptomycetaceae</taxon>
        <taxon>Kitasatospora</taxon>
    </lineage>
</organism>
<dbReference type="PANTHER" id="PTHR21240">
    <property type="entry name" value="2-AMINO-3-CARBOXYLMUCONATE-6-SEMIALDEHYDE DECARBOXYLASE"/>
    <property type="match status" value="1"/>
</dbReference>
<dbReference type="SUPFAM" id="SSF51556">
    <property type="entry name" value="Metallo-dependent hydrolases"/>
    <property type="match status" value="1"/>
</dbReference>
<dbReference type="InterPro" id="IPR032466">
    <property type="entry name" value="Metal_Hydrolase"/>
</dbReference>
<dbReference type="EMBL" id="AP035881">
    <property type="protein sequence ID" value="BFP46673.1"/>
    <property type="molecule type" value="Genomic_DNA"/>
</dbReference>
<dbReference type="GO" id="GO:0016787">
    <property type="term" value="F:hydrolase activity"/>
    <property type="evidence" value="ECO:0007669"/>
    <property type="project" value="InterPro"/>
</dbReference>
<dbReference type="Gene3D" id="3.20.20.140">
    <property type="entry name" value="Metal-dependent hydrolases"/>
    <property type="match status" value="1"/>
</dbReference>
<dbReference type="AlphaFoldDB" id="A0AB33JYZ5"/>
<accession>A0AB33JYZ5</accession>